<protein>
    <submittedName>
        <fullName evidence="1">Uncharacterized protein</fullName>
    </submittedName>
</protein>
<sequence length="225" mass="25919">MKLFVWNVRGAGNRHFLNEPKEYLRLHRPHLLALLETYISGDRANEVRILQFHEQFITIEVNGLQASSWLLMAIYMSPNQLKTKVRKKSNSLDPLHDIHGLLQWTLMTPFHLRKGIMEKADAPITLALHKLSIGLSEWNKEVFGNLKSTYQGVIARVNKQLAGCKSKRLTLARRITLIKSIICAIPAYVDVNCKKARSIYDDIDRKIRRFLQGGTGLERRMHLVP</sequence>
<reference evidence="1" key="1">
    <citation type="submission" date="2022-04" db="EMBL/GenBank/DDBJ databases">
        <title>Carnegiea gigantea Genome sequencing and assembly v2.</title>
        <authorList>
            <person name="Copetti D."/>
            <person name="Sanderson M.J."/>
            <person name="Burquez A."/>
            <person name="Wojciechowski M.F."/>
        </authorList>
    </citation>
    <scope>NUCLEOTIDE SEQUENCE</scope>
    <source>
        <strain evidence="1">SGP5-SGP5p</strain>
        <tissue evidence="1">Aerial part</tissue>
    </source>
</reference>
<gene>
    <name evidence="1" type="ORF">Cgig2_016820</name>
</gene>
<dbReference type="OrthoDB" id="1436389at2759"/>
<dbReference type="AlphaFoldDB" id="A0A9Q1Q6E6"/>
<proteinExistence type="predicted"/>
<name>A0A9Q1Q6E6_9CARY</name>
<dbReference type="Proteomes" id="UP001153076">
    <property type="component" value="Unassembled WGS sequence"/>
</dbReference>
<evidence type="ECO:0000313" key="1">
    <source>
        <dbReference type="EMBL" id="KAJ8430035.1"/>
    </source>
</evidence>
<dbReference type="EMBL" id="JAKOGI010000832">
    <property type="protein sequence ID" value="KAJ8430035.1"/>
    <property type="molecule type" value="Genomic_DNA"/>
</dbReference>
<comment type="caution">
    <text evidence="1">The sequence shown here is derived from an EMBL/GenBank/DDBJ whole genome shotgun (WGS) entry which is preliminary data.</text>
</comment>
<accession>A0A9Q1Q6E6</accession>
<keyword evidence="2" id="KW-1185">Reference proteome</keyword>
<evidence type="ECO:0000313" key="2">
    <source>
        <dbReference type="Proteomes" id="UP001153076"/>
    </source>
</evidence>
<organism evidence="1 2">
    <name type="scientific">Carnegiea gigantea</name>
    <dbReference type="NCBI Taxonomy" id="171969"/>
    <lineage>
        <taxon>Eukaryota</taxon>
        <taxon>Viridiplantae</taxon>
        <taxon>Streptophyta</taxon>
        <taxon>Embryophyta</taxon>
        <taxon>Tracheophyta</taxon>
        <taxon>Spermatophyta</taxon>
        <taxon>Magnoliopsida</taxon>
        <taxon>eudicotyledons</taxon>
        <taxon>Gunneridae</taxon>
        <taxon>Pentapetalae</taxon>
        <taxon>Caryophyllales</taxon>
        <taxon>Cactineae</taxon>
        <taxon>Cactaceae</taxon>
        <taxon>Cactoideae</taxon>
        <taxon>Echinocereeae</taxon>
        <taxon>Carnegiea</taxon>
    </lineage>
</organism>